<dbReference type="EMBL" id="FN649751">
    <property type="protein sequence ID" value="CBN77962.1"/>
    <property type="molecule type" value="Genomic_DNA"/>
</dbReference>
<dbReference type="SUPFAM" id="SSF50978">
    <property type="entry name" value="WD40 repeat-like"/>
    <property type="match status" value="1"/>
</dbReference>
<dbReference type="AlphaFoldDB" id="D8LT91"/>
<keyword evidence="2" id="KW-0677">Repeat</keyword>
<dbReference type="Proteomes" id="UP000002630">
    <property type="component" value="Linkage Group LG26"/>
</dbReference>
<dbReference type="PROSITE" id="PS00678">
    <property type="entry name" value="WD_REPEATS_1"/>
    <property type="match status" value="1"/>
</dbReference>
<sequence>MPGGAARPPVPVTVLRGHTSGVHASCYLNEDILLTGSEDGVVKLWNLERRRAFAKFEATSHGMGVQRLDHLGRGKIVSQGRDMLIKVWDAESLAAGGGSGVGSSSRAAITPQPLQVLPTGAFHFCQFALTRWRDEARPKGKESTNSSSGGGSEHDPREESKSGGRQGEEERSPPCGQTGREGEAAEPAPSAAAAANDGEAQQGSFLSDESSFAENVMLAPCGQQTLVSLWDLRKARPSFTFAPKDAEQKGMVMCVRLLGESPSCASPFAVVGHDAGHLCVYDLRATSAEPLLEMRLHKAPLLCVDVGSSCRQGVSGSADESINVFRLSTRKASCGGGGVEVGSLPGSAS</sequence>
<keyword evidence="6" id="KW-1185">Reference proteome</keyword>
<dbReference type="InterPro" id="IPR036322">
    <property type="entry name" value="WD40_repeat_dom_sf"/>
</dbReference>
<feature type="region of interest" description="Disordered" evidence="4">
    <location>
        <begin position="135"/>
        <end position="207"/>
    </location>
</feature>
<dbReference type="InterPro" id="IPR015943">
    <property type="entry name" value="WD40/YVTN_repeat-like_dom_sf"/>
</dbReference>
<evidence type="ECO:0000256" key="3">
    <source>
        <dbReference type="PROSITE-ProRule" id="PRU00221"/>
    </source>
</evidence>
<dbReference type="Pfam" id="PF00400">
    <property type="entry name" value="WD40"/>
    <property type="match status" value="1"/>
</dbReference>
<name>D8LT91_ECTSI</name>
<dbReference type="STRING" id="2880.D8LT91"/>
<dbReference type="SMART" id="SM00320">
    <property type="entry name" value="WD40"/>
    <property type="match status" value="3"/>
</dbReference>
<dbReference type="PROSITE" id="PS50294">
    <property type="entry name" value="WD_REPEATS_REGION"/>
    <property type="match status" value="1"/>
</dbReference>
<evidence type="ECO:0000313" key="6">
    <source>
        <dbReference type="Proteomes" id="UP000002630"/>
    </source>
</evidence>
<dbReference type="OrthoDB" id="7668193at2759"/>
<proteinExistence type="predicted"/>
<dbReference type="InParanoid" id="D8LT91"/>
<organism evidence="5 6">
    <name type="scientific">Ectocarpus siliculosus</name>
    <name type="common">Brown alga</name>
    <name type="synonym">Conferva siliculosa</name>
    <dbReference type="NCBI Taxonomy" id="2880"/>
    <lineage>
        <taxon>Eukaryota</taxon>
        <taxon>Sar</taxon>
        <taxon>Stramenopiles</taxon>
        <taxon>Ochrophyta</taxon>
        <taxon>PX clade</taxon>
        <taxon>Phaeophyceae</taxon>
        <taxon>Ectocarpales</taxon>
        <taxon>Ectocarpaceae</taxon>
        <taxon>Ectocarpus</taxon>
    </lineage>
</organism>
<keyword evidence="1 3" id="KW-0853">WD repeat</keyword>
<evidence type="ECO:0000256" key="4">
    <source>
        <dbReference type="SAM" id="MobiDB-lite"/>
    </source>
</evidence>
<dbReference type="EMBL" id="FN649047">
    <property type="protein sequence ID" value="CBN77962.1"/>
    <property type="molecule type" value="Genomic_DNA"/>
</dbReference>
<dbReference type="PANTHER" id="PTHR19854:SF1">
    <property type="entry name" value="GUANINE NUCLEOTIDE-BINDING PROTEIN SUBUNIT BETA-LIKE PROTEIN 1"/>
    <property type="match status" value="1"/>
</dbReference>
<feature type="repeat" description="WD" evidence="3">
    <location>
        <begin position="15"/>
        <end position="55"/>
    </location>
</feature>
<evidence type="ECO:0000313" key="5">
    <source>
        <dbReference type="EMBL" id="CBN77962.1"/>
    </source>
</evidence>
<dbReference type="InterPro" id="IPR019775">
    <property type="entry name" value="WD40_repeat_CS"/>
</dbReference>
<reference evidence="5 6" key="1">
    <citation type="journal article" date="2010" name="Nature">
        <title>The Ectocarpus genome and the independent evolution of multicellularity in brown algae.</title>
        <authorList>
            <person name="Cock J.M."/>
            <person name="Sterck L."/>
            <person name="Rouze P."/>
            <person name="Scornet D."/>
            <person name="Allen A.E."/>
            <person name="Amoutzias G."/>
            <person name="Anthouard V."/>
            <person name="Artiguenave F."/>
            <person name="Aury J.M."/>
            <person name="Badger J.H."/>
            <person name="Beszteri B."/>
            <person name="Billiau K."/>
            <person name="Bonnet E."/>
            <person name="Bothwell J.H."/>
            <person name="Bowler C."/>
            <person name="Boyen C."/>
            <person name="Brownlee C."/>
            <person name="Carrano C.J."/>
            <person name="Charrier B."/>
            <person name="Cho G.Y."/>
            <person name="Coelho S.M."/>
            <person name="Collen J."/>
            <person name="Corre E."/>
            <person name="Da Silva C."/>
            <person name="Delage L."/>
            <person name="Delaroque N."/>
            <person name="Dittami S.M."/>
            <person name="Doulbeau S."/>
            <person name="Elias M."/>
            <person name="Farnham G."/>
            <person name="Gachon C.M."/>
            <person name="Gschloessl B."/>
            <person name="Heesch S."/>
            <person name="Jabbari K."/>
            <person name="Jubin C."/>
            <person name="Kawai H."/>
            <person name="Kimura K."/>
            <person name="Kloareg B."/>
            <person name="Kupper F.C."/>
            <person name="Lang D."/>
            <person name="Le Bail A."/>
            <person name="Leblanc C."/>
            <person name="Lerouge P."/>
            <person name="Lohr M."/>
            <person name="Lopez P.J."/>
            <person name="Martens C."/>
            <person name="Maumus F."/>
            <person name="Michel G."/>
            <person name="Miranda-Saavedra D."/>
            <person name="Morales J."/>
            <person name="Moreau H."/>
            <person name="Motomura T."/>
            <person name="Nagasato C."/>
            <person name="Napoli C.A."/>
            <person name="Nelson D.R."/>
            <person name="Nyvall-Collen P."/>
            <person name="Peters A.F."/>
            <person name="Pommier C."/>
            <person name="Potin P."/>
            <person name="Poulain J."/>
            <person name="Quesneville H."/>
            <person name="Read B."/>
            <person name="Rensing S.A."/>
            <person name="Ritter A."/>
            <person name="Rousvoal S."/>
            <person name="Samanta M."/>
            <person name="Samson G."/>
            <person name="Schroeder D.C."/>
            <person name="Segurens B."/>
            <person name="Strittmatter M."/>
            <person name="Tonon T."/>
            <person name="Tregear J.W."/>
            <person name="Valentin K."/>
            <person name="von Dassow P."/>
            <person name="Yamagishi T."/>
            <person name="Van de Peer Y."/>
            <person name="Wincker P."/>
        </authorList>
    </citation>
    <scope>NUCLEOTIDE SEQUENCE [LARGE SCALE GENOMIC DNA]</scope>
    <source>
        <strain evidence="6">Ec32 / CCAP1310/4</strain>
    </source>
</reference>
<protein>
    <submittedName>
        <fullName evidence="5">Uncharacterized protein</fullName>
    </submittedName>
</protein>
<dbReference type="PROSITE" id="PS50082">
    <property type="entry name" value="WD_REPEATS_2"/>
    <property type="match status" value="1"/>
</dbReference>
<evidence type="ECO:0000256" key="1">
    <source>
        <dbReference type="ARBA" id="ARBA00022574"/>
    </source>
</evidence>
<feature type="compositionally biased region" description="Basic and acidic residues" evidence="4">
    <location>
        <begin position="152"/>
        <end position="172"/>
    </location>
</feature>
<dbReference type="InterPro" id="IPR001680">
    <property type="entry name" value="WD40_rpt"/>
</dbReference>
<feature type="compositionally biased region" description="Low complexity" evidence="4">
    <location>
        <begin position="185"/>
        <end position="200"/>
    </location>
</feature>
<gene>
    <name evidence="5" type="ORF">Esi_0081_0048</name>
</gene>
<dbReference type="PANTHER" id="PTHR19854">
    <property type="entry name" value="TRANSDUCIN BETA-LIKE 3"/>
    <property type="match status" value="1"/>
</dbReference>
<dbReference type="Gene3D" id="2.130.10.10">
    <property type="entry name" value="YVTN repeat-like/Quinoprotein amine dehydrogenase"/>
    <property type="match status" value="2"/>
</dbReference>
<accession>D8LT91</accession>
<evidence type="ECO:0000256" key="2">
    <source>
        <dbReference type="ARBA" id="ARBA00022737"/>
    </source>
</evidence>